<keyword evidence="7" id="KW-1185">Reference proteome</keyword>
<evidence type="ECO:0000313" key="7">
    <source>
        <dbReference type="Proteomes" id="UP001221558"/>
    </source>
</evidence>
<dbReference type="SUPFAM" id="SSF49464">
    <property type="entry name" value="Carboxypeptidase regulatory domain-like"/>
    <property type="match status" value="1"/>
</dbReference>
<dbReference type="InterPro" id="IPR037066">
    <property type="entry name" value="Plug_dom_sf"/>
</dbReference>
<evidence type="ECO:0000259" key="5">
    <source>
        <dbReference type="Pfam" id="PF14905"/>
    </source>
</evidence>
<reference evidence="6 7" key="1">
    <citation type="submission" date="2023-02" db="EMBL/GenBank/DDBJ databases">
        <title>Genome sequence of Sphingobacterium sp. KACC 22765.</title>
        <authorList>
            <person name="Kim S."/>
            <person name="Heo J."/>
            <person name="Kwon S.-W."/>
        </authorList>
    </citation>
    <scope>NUCLEOTIDE SEQUENCE [LARGE SCALE GENOMIC DNA]</scope>
    <source>
        <strain evidence="6 7">KACC 22765</strain>
    </source>
</reference>
<name>A0ABY7WG27_9SPHI</name>
<evidence type="ECO:0000256" key="4">
    <source>
        <dbReference type="SAM" id="SignalP"/>
    </source>
</evidence>
<dbReference type="InterPro" id="IPR041700">
    <property type="entry name" value="OMP_b-brl_3"/>
</dbReference>
<dbReference type="Proteomes" id="UP001221558">
    <property type="component" value="Chromosome"/>
</dbReference>
<keyword evidence="3" id="KW-0998">Cell outer membrane</keyword>
<dbReference type="EMBL" id="CP117880">
    <property type="protein sequence ID" value="WDF68572.1"/>
    <property type="molecule type" value="Genomic_DNA"/>
</dbReference>
<feature type="signal peptide" evidence="4">
    <location>
        <begin position="1"/>
        <end position="19"/>
    </location>
</feature>
<dbReference type="PANTHER" id="PTHR40980">
    <property type="entry name" value="PLUG DOMAIN-CONTAINING PROTEIN"/>
    <property type="match status" value="1"/>
</dbReference>
<accession>A0ABY7WG27</accession>
<dbReference type="PANTHER" id="PTHR40980:SF4">
    <property type="entry name" value="TONB-DEPENDENT RECEPTOR-LIKE BETA-BARREL DOMAIN-CONTAINING PROTEIN"/>
    <property type="match status" value="1"/>
</dbReference>
<comment type="subcellular location">
    <subcellularLocation>
        <location evidence="1">Cell outer membrane</location>
    </subcellularLocation>
</comment>
<dbReference type="Gene3D" id="2.170.130.10">
    <property type="entry name" value="TonB-dependent receptor, plug domain"/>
    <property type="match status" value="1"/>
</dbReference>
<dbReference type="InterPro" id="IPR036942">
    <property type="entry name" value="Beta-barrel_TonB_sf"/>
</dbReference>
<dbReference type="Pfam" id="PF14905">
    <property type="entry name" value="OMP_b-brl_3"/>
    <property type="match status" value="1"/>
</dbReference>
<feature type="chain" id="PRO_5045426487" evidence="4">
    <location>
        <begin position="20"/>
        <end position="763"/>
    </location>
</feature>
<gene>
    <name evidence="6" type="ORF">PQ465_20040</name>
</gene>
<proteinExistence type="predicted"/>
<dbReference type="Pfam" id="PF13715">
    <property type="entry name" value="CarbopepD_reg_2"/>
    <property type="match status" value="1"/>
</dbReference>
<evidence type="ECO:0000256" key="1">
    <source>
        <dbReference type="ARBA" id="ARBA00004442"/>
    </source>
</evidence>
<organism evidence="6 7">
    <name type="scientific">Sphingobacterium oryzagri</name>
    <dbReference type="NCBI Taxonomy" id="3025669"/>
    <lineage>
        <taxon>Bacteria</taxon>
        <taxon>Pseudomonadati</taxon>
        <taxon>Bacteroidota</taxon>
        <taxon>Sphingobacteriia</taxon>
        <taxon>Sphingobacteriales</taxon>
        <taxon>Sphingobacteriaceae</taxon>
        <taxon>Sphingobacterium</taxon>
    </lineage>
</organism>
<evidence type="ECO:0000256" key="2">
    <source>
        <dbReference type="ARBA" id="ARBA00023136"/>
    </source>
</evidence>
<dbReference type="Gene3D" id="2.60.40.1120">
    <property type="entry name" value="Carboxypeptidase-like, regulatory domain"/>
    <property type="match status" value="1"/>
</dbReference>
<feature type="domain" description="Outer membrane protein beta-barrel" evidence="5">
    <location>
        <begin position="365"/>
        <end position="739"/>
    </location>
</feature>
<dbReference type="RefSeq" id="WP_274267305.1">
    <property type="nucleotide sequence ID" value="NZ_CP117880.1"/>
</dbReference>
<evidence type="ECO:0000256" key="3">
    <source>
        <dbReference type="ARBA" id="ARBA00023237"/>
    </source>
</evidence>
<keyword evidence="4" id="KW-0732">Signal</keyword>
<dbReference type="Gene3D" id="2.40.170.20">
    <property type="entry name" value="TonB-dependent receptor, beta-barrel domain"/>
    <property type="match status" value="1"/>
</dbReference>
<keyword evidence="2" id="KW-0472">Membrane</keyword>
<evidence type="ECO:0000313" key="6">
    <source>
        <dbReference type="EMBL" id="WDF68572.1"/>
    </source>
</evidence>
<dbReference type="InterPro" id="IPR008969">
    <property type="entry name" value="CarboxyPept-like_regulatory"/>
</dbReference>
<protein>
    <submittedName>
        <fullName evidence="6">Outer membrane beta-barrel protein</fullName>
    </submittedName>
</protein>
<sequence length="763" mass="84982">MKNLVSLALFIMLTTPLLAQKIEGSVYSASQLLGSATISIENNDHTFTSKTDSLGKFLINAVPKGTYLLTVNHIGYESFYQTIDVLDTGIMISVALQPASTTIAEVVVTRTKTLIENKADRYIFNLEGTTLSSGNDAFNMLAISPGVVNVGGQIGIHGKFGPAIYIDNKRIPNDNIEHILRGIPAEQIAKIEIIHKPSSKYDADNAAGVILITTKRKADDGWNLFMSANTSQGKKFGYGGNAKLDLKFNKFNFSISGSGLNRGDIEDGYNIRHISLDSLLTFNQHFNYPDKRLRTYAMNSELIYNLKEGSRIGFIYNSTNPDLTANGNVSSTFNNSTALTSNEMETGITFNNYNAFADILIDSTNSSTLYISGNMAKYKQDAQQLFYTGGDAFNNLASATFDIYTATADYSQHIFNGGKLETGVKYTNTNNNSDQNSTMGLGTNFSYEETIKAAYGRLSHQFGKFDVAAGFRFEHTKYGSSSIGQDSSYANLFYNILTTYMVNNNYNLSLFYNKSIQRPGYSALVPYVIYRDAYSSFQGNPYLKPEYNNEVSLSNIYKSYSLSFSYTWSRNKILPVFSYLPENTEYRESSGNFDTGDVFSANLFVPIKITSWWTSNISATALRNSFTYAYLGDEQAISRAKNTLVLSSLNNFSWGNNWTSTLAATYMSPSMMGVVDISSLSNFTVGVKKTFLDKRASLAFEISDIFYQSNVRSYTDFIFLRQESRILNDTRRAKLTFSYSVGKKINKKDVDAKNIEEKTRLGI</sequence>
<dbReference type="SUPFAM" id="SSF56935">
    <property type="entry name" value="Porins"/>
    <property type="match status" value="1"/>
</dbReference>